<feature type="active site" description="Proton acceptor" evidence="4">
    <location>
        <position position="197"/>
    </location>
</feature>
<evidence type="ECO:0000313" key="7">
    <source>
        <dbReference type="Proteomes" id="UP000565455"/>
    </source>
</evidence>
<feature type="short sequence motif" description="DGA/G" evidence="4">
    <location>
        <begin position="197"/>
        <end position="199"/>
    </location>
</feature>
<evidence type="ECO:0000256" key="4">
    <source>
        <dbReference type="PROSITE-ProRule" id="PRU01161"/>
    </source>
</evidence>
<protein>
    <submittedName>
        <fullName evidence="6">Acylesterase/phospholipase RssA</fullName>
    </submittedName>
</protein>
<evidence type="ECO:0000256" key="2">
    <source>
        <dbReference type="ARBA" id="ARBA00022963"/>
    </source>
</evidence>
<dbReference type="GeneID" id="96602734"/>
<dbReference type="RefSeq" id="WP_182591462.1">
    <property type="nucleotide sequence ID" value="NZ_JACJIM010000001.1"/>
</dbReference>
<dbReference type="PANTHER" id="PTHR14226">
    <property type="entry name" value="NEUROPATHY TARGET ESTERASE/SWISS CHEESE D.MELANOGASTER"/>
    <property type="match status" value="1"/>
</dbReference>
<dbReference type="SUPFAM" id="SSF52151">
    <property type="entry name" value="FabD/lysophospholipase-like"/>
    <property type="match status" value="1"/>
</dbReference>
<comment type="caution">
    <text evidence="4">Lacks conserved residue(s) required for the propagation of feature annotation.</text>
</comment>
<dbReference type="InterPro" id="IPR016035">
    <property type="entry name" value="Acyl_Trfase/lysoPLipase"/>
</dbReference>
<gene>
    <name evidence="6" type="ORF">GGQ91_000972</name>
</gene>
<reference evidence="6 7" key="1">
    <citation type="submission" date="2020-08" db="EMBL/GenBank/DDBJ databases">
        <title>Genomic Encyclopedia of Type Strains, Phase IV (KMG-IV): sequencing the most valuable type-strain genomes for metagenomic binning, comparative biology and taxonomic classification.</title>
        <authorList>
            <person name="Goeker M."/>
        </authorList>
    </citation>
    <scope>NUCLEOTIDE SEQUENCE [LARGE SCALE GENOMIC DNA]</scope>
    <source>
        <strain evidence="6 7">DSM 5686</strain>
    </source>
</reference>
<feature type="short sequence motif" description="GXSXG" evidence="4">
    <location>
        <begin position="43"/>
        <end position="47"/>
    </location>
</feature>
<proteinExistence type="predicted"/>
<keyword evidence="7" id="KW-1185">Reference proteome</keyword>
<accession>A0ABR6D6C0</accession>
<name>A0ABR6D6C0_9HYPH</name>
<dbReference type="PROSITE" id="PS51635">
    <property type="entry name" value="PNPLA"/>
    <property type="match status" value="1"/>
</dbReference>
<keyword evidence="2 4" id="KW-0442">Lipid degradation</keyword>
<dbReference type="Pfam" id="PF01734">
    <property type="entry name" value="Patatin"/>
    <property type="match status" value="1"/>
</dbReference>
<evidence type="ECO:0000313" key="6">
    <source>
        <dbReference type="EMBL" id="MBA9061611.1"/>
    </source>
</evidence>
<feature type="active site" description="Nucleophile" evidence="4">
    <location>
        <position position="45"/>
    </location>
</feature>
<keyword evidence="1 4" id="KW-0378">Hydrolase</keyword>
<dbReference type="Gene3D" id="3.40.1090.10">
    <property type="entry name" value="Cytosolic phospholipase A2 catalytic domain"/>
    <property type="match status" value="2"/>
</dbReference>
<evidence type="ECO:0000259" key="5">
    <source>
        <dbReference type="PROSITE" id="PS51635"/>
    </source>
</evidence>
<feature type="domain" description="PNPLA" evidence="5">
    <location>
        <begin position="8"/>
        <end position="210"/>
    </location>
</feature>
<organism evidence="6 7">
    <name type="scientific">Methylobacterium fujisawaense</name>
    <dbReference type="NCBI Taxonomy" id="107400"/>
    <lineage>
        <taxon>Bacteria</taxon>
        <taxon>Pseudomonadati</taxon>
        <taxon>Pseudomonadota</taxon>
        <taxon>Alphaproteobacteria</taxon>
        <taxon>Hyphomicrobiales</taxon>
        <taxon>Methylobacteriaceae</taxon>
        <taxon>Methylobacterium</taxon>
    </lineage>
</organism>
<dbReference type="Proteomes" id="UP000565455">
    <property type="component" value="Unassembled WGS sequence"/>
</dbReference>
<dbReference type="InterPro" id="IPR050301">
    <property type="entry name" value="NTE"/>
</dbReference>
<comment type="caution">
    <text evidence="6">The sequence shown here is derived from an EMBL/GenBank/DDBJ whole genome shotgun (WGS) entry which is preliminary data.</text>
</comment>
<evidence type="ECO:0000256" key="1">
    <source>
        <dbReference type="ARBA" id="ARBA00022801"/>
    </source>
</evidence>
<dbReference type="EMBL" id="JACJIM010000001">
    <property type="protein sequence ID" value="MBA9061611.1"/>
    <property type="molecule type" value="Genomic_DNA"/>
</dbReference>
<sequence length="547" mass="60038">MTAPEIQIAFQGGGAKFIAMLPVAEAFQFCEAHGRIQIKAVAGTSAGAICAALIAAKCDFPSLRTYLAAAGSGHVRKLVGNSVTQLTAVADATGWAARISAVYGAAPLLKSVIRTGDPLFKEAEFGVFLDQILAHCADKDKVIEQLDKSLSIVTTDLASSGGKIIETGSIKTALRDSCALPVAFRSFKYLSINHHVDGGLCDNLPVESLTDPKAPIFAVFPEETSDRKPIDNVFMYLLSLIGAAIDNNVKRSRAKVSDAFQIPIQTSFSTFDFEEALVLLRDEKWYENLKNKTIDLITDFSLVHGRINKSTQYRVDDTRNLSDYMDTMAIMALDQADYAKMTSSRLTVTINCADTREDGAPVERRPADSVTKETILIVKSDKFRCFITSLYTPSKAPSIWRAYNRTKNTELPIKVLSLDTQPVNANNRRCLVEFLGPDSHISTEDEIEISDIFSRKDAMIKMNSRREEFASLTNPYGHPLELAEIVVAYPAALGRFDLVNDSEKGDVADSDVTISEAKLEGSVYKCTISCRDLAPKSKLHCRIVPRH</sequence>
<dbReference type="PANTHER" id="PTHR14226:SF78">
    <property type="entry name" value="SLR0060 PROTEIN"/>
    <property type="match status" value="1"/>
</dbReference>
<evidence type="ECO:0000256" key="3">
    <source>
        <dbReference type="ARBA" id="ARBA00023098"/>
    </source>
</evidence>
<keyword evidence="3 4" id="KW-0443">Lipid metabolism</keyword>
<dbReference type="InterPro" id="IPR002641">
    <property type="entry name" value="PNPLA_dom"/>
</dbReference>